<accession>A0AB38CBK4</accession>
<reference evidence="2 3" key="1">
    <citation type="submission" date="2016-11" db="EMBL/GenBank/DDBJ databases">
        <authorList>
            <person name="Varghese N."/>
            <person name="Submissions S."/>
        </authorList>
    </citation>
    <scope>NUCLEOTIDE SEQUENCE [LARGE SCALE GENOMIC DNA]</scope>
    <source>
        <strain evidence="2 3">NFR18</strain>
    </source>
</reference>
<dbReference type="AlphaFoldDB" id="A0AB38CBK4"/>
<dbReference type="EMBL" id="FPKH01000004">
    <property type="protein sequence ID" value="SFX94116.1"/>
    <property type="molecule type" value="Genomic_DNA"/>
</dbReference>
<comment type="caution">
    <text evidence="2">The sequence shown here is derived from an EMBL/GenBank/DDBJ whole genome shotgun (WGS) entry which is preliminary data.</text>
</comment>
<dbReference type="Proteomes" id="UP000182489">
    <property type="component" value="Unassembled WGS sequence"/>
</dbReference>
<feature type="transmembrane region" description="Helical" evidence="1">
    <location>
        <begin position="106"/>
        <end position="122"/>
    </location>
</feature>
<evidence type="ECO:0000256" key="1">
    <source>
        <dbReference type="SAM" id="Phobius"/>
    </source>
</evidence>
<keyword evidence="1" id="KW-1133">Transmembrane helix</keyword>
<name>A0AB38CBK4_9BURK</name>
<keyword evidence="1" id="KW-0812">Transmembrane</keyword>
<evidence type="ECO:0000313" key="3">
    <source>
        <dbReference type="Proteomes" id="UP000182489"/>
    </source>
</evidence>
<dbReference type="Pfam" id="PF13781">
    <property type="entry name" value="DoxX_3"/>
    <property type="match status" value="1"/>
</dbReference>
<feature type="transmembrane region" description="Helical" evidence="1">
    <location>
        <begin position="77"/>
        <end position="100"/>
    </location>
</feature>
<gene>
    <name evidence="2" type="ORF">SAMN03097694_3864</name>
</gene>
<protein>
    <submittedName>
        <fullName evidence="2">DoxX-like family protein</fullName>
    </submittedName>
</protein>
<organism evidence="2 3">
    <name type="scientific">Janthinobacterium lividum</name>
    <dbReference type="NCBI Taxonomy" id="29581"/>
    <lineage>
        <taxon>Bacteria</taxon>
        <taxon>Pseudomonadati</taxon>
        <taxon>Pseudomonadota</taxon>
        <taxon>Betaproteobacteria</taxon>
        <taxon>Burkholderiales</taxon>
        <taxon>Oxalobacteraceae</taxon>
        <taxon>Janthinobacterium</taxon>
    </lineage>
</organism>
<dbReference type="RefSeq" id="WP_051990782.1">
    <property type="nucleotide sequence ID" value="NZ_FPKH01000004.1"/>
</dbReference>
<proteinExistence type="predicted"/>
<feature type="transmembrane region" description="Helical" evidence="1">
    <location>
        <begin position="12"/>
        <end position="32"/>
    </location>
</feature>
<sequence>MTPAKLQGLYWAMRLGMAFIWLWTAFVSWYLYPHAESLAWLRRSGITLHTEHVFAASCLADLAMGIASLFHARPLLWWTQCALVAGYTLVIAVFLPEFLIHPFGPLTKNIPLAAGLVFLALYEKSRG</sequence>
<keyword evidence="1" id="KW-0472">Membrane</keyword>
<dbReference type="InterPro" id="IPR025695">
    <property type="entry name" value="DoxX-like"/>
</dbReference>
<evidence type="ECO:0000313" key="2">
    <source>
        <dbReference type="EMBL" id="SFX94116.1"/>
    </source>
</evidence>